<evidence type="ECO:0000313" key="2">
    <source>
        <dbReference type="Proteomes" id="UP001060215"/>
    </source>
</evidence>
<dbReference type="Proteomes" id="UP001060215">
    <property type="component" value="Chromosome 1"/>
</dbReference>
<comment type="caution">
    <text evidence="1">The sequence shown here is derived from an EMBL/GenBank/DDBJ whole genome shotgun (WGS) entry which is preliminary data.</text>
</comment>
<protein>
    <submittedName>
        <fullName evidence="1">GDSL esterase/lipase</fullName>
    </submittedName>
</protein>
<organism evidence="1 2">
    <name type="scientific">Camellia lanceoleosa</name>
    <dbReference type="NCBI Taxonomy" id="1840588"/>
    <lineage>
        <taxon>Eukaryota</taxon>
        <taxon>Viridiplantae</taxon>
        <taxon>Streptophyta</taxon>
        <taxon>Embryophyta</taxon>
        <taxon>Tracheophyta</taxon>
        <taxon>Spermatophyta</taxon>
        <taxon>Magnoliopsida</taxon>
        <taxon>eudicotyledons</taxon>
        <taxon>Gunneridae</taxon>
        <taxon>Pentapetalae</taxon>
        <taxon>asterids</taxon>
        <taxon>Ericales</taxon>
        <taxon>Theaceae</taxon>
        <taxon>Camellia</taxon>
    </lineage>
</organism>
<accession>A0ACC0J4Q6</accession>
<reference evidence="1 2" key="1">
    <citation type="journal article" date="2022" name="Plant J.">
        <title>Chromosome-level genome of Camellia lanceoleosa provides a valuable resource for understanding genome evolution and self-incompatibility.</title>
        <authorList>
            <person name="Gong W."/>
            <person name="Xiao S."/>
            <person name="Wang L."/>
            <person name="Liao Z."/>
            <person name="Chang Y."/>
            <person name="Mo W."/>
            <person name="Hu G."/>
            <person name="Li W."/>
            <person name="Zhao G."/>
            <person name="Zhu H."/>
            <person name="Hu X."/>
            <person name="Ji K."/>
            <person name="Xiang X."/>
            <person name="Song Q."/>
            <person name="Yuan D."/>
            <person name="Jin S."/>
            <person name="Zhang L."/>
        </authorList>
    </citation>
    <scope>NUCLEOTIDE SEQUENCE [LARGE SCALE GENOMIC DNA]</scope>
    <source>
        <strain evidence="1">SQ_2022a</strain>
    </source>
</reference>
<dbReference type="EMBL" id="CM045758">
    <property type="protein sequence ID" value="KAI8032950.1"/>
    <property type="molecule type" value="Genomic_DNA"/>
</dbReference>
<sequence length="118" mass="13306">MMVEVEAIRGSYKPTASNVKLFVFGDSYADTANTPQLFSNSWKKPYGMTHPGKPSGWFSDGHILTDYIAQFFGITSPVPYEERKSEMKLIPDGMNFAFEGRDQCFQHICAGAKQIRNK</sequence>
<proteinExistence type="predicted"/>
<evidence type="ECO:0000313" key="1">
    <source>
        <dbReference type="EMBL" id="KAI8032950.1"/>
    </source>
</evidence>
<gene>
    <name evidence="1" type="ORF">LOK49_LG01G00350</name>
</gene>
<keyword evidence="2" id="KW-1185">Reference proteome</keyword>
<name>A0ACC0J4Q6_9ERIC</name>